<dbReference type="RefSeq" id="WP_139080823.1">
    <property type="nucleotide sequence ID" value="NZ_VDFV01000005.1"/>
</dbReference>
<evidence type="ECO:0000313" key="2">
    <source>
        <dbReference type="EMBL" id="TNC72944.1"/>
    </source>
</evidence>
<dbReference type="InterPro" id="IPR058787">
    <property type="entry name" value="ApnL_M"/>
</dbReference>
<proteinExistence type="predicted"/>
<protein>
    <recommendedName>
        <fullName evidence="1">D-apionate lactonase TIM barrel domain-containing protein</fullName>
    </recommendedName>
</protein>
<gene>
    <name evidence="2" type="ORF">FHG71_06480</name>
</gene>
<name>A0A5C4NDS7_9RHOB</name>
<feature type="domain" description="D-apionate lactonase TIM barrel" evidence="1">
    <location>
        <begin position="47"/>
        <end position="281"/>
    </location>
</feature>
<accession>A0A5C4NDS7</accession>
<comment type="caution">
    <text evidence="2">The sequence shown here is derived from an EMBL/GenBank/DDBJ whole genome shotgun (WGS) entry which is preliminary data.</text>
</comment>
<evidence type="ECO:0000313" key="3">
    <source>
        <dbReference type="Proteomes" id="UP000305709"/>
    </source>
</evidence>
<keyword evidence="3" id="KW-1185">Reference proteome</keyword>
<dbReference type="EMBL" id="VDFV01000005">
    <property type="protein sequence ID" value="TNC72944.1"/>
    <property type="molecule type" value="Genomic_DNA"/>
</dbReference>
<organism evidence="2 3">
    <name type="scientific">Rubellimicrobium roseum</name>
    <dbReference type="NCBI Taxonomy" id="687525"/>
    <lineage>
        <taxon>Bacteria</taxon>
        <taxon>Pseudomonadati</taxon>
        <taxon>Pseudomonadota</taxon>
        <taxon>Alphaproteobacteria</taxon>
        <taxon>Rhodobacterales</taxon>
        <taxon>Roseobacteraceae</taxon>
        <taxon>Rubellimicrobium</taxon>
    </lineage>
</organism>
<dbReference type="Pfam" id="PF25838">
    <property type="entry name" value="Apionate_lact_M"/>
    <property type="match status" value="1"/>
</dbReference>
<sequence>MTGTPILRLGEAATAPETPQATRMPDLLLAAEPGWLRPGGPFPARGLLLRLRATDEDEATLEDACRTLAEGGLLDLEVVLPEGTDCGSTLDALALRLARMGLFPRHVAALPEAQLHGRPGGGPSLQACAEAVAAAFPEARVGIGALTNFAGDRVPSAEAPGHYVTLGASAVGPGAGEAAVLEALEVLPQVFADARSAAGARALRLGLVSIGLRPPPGDRANGIDPRQKGLIAAAYAVAACAAAAGAGAEAVALAAPAGPFGLVGSDGEARPLFHALASLHAALDRVVEVDPVPGLRGLAWDEGAVLANATLAPVALVPPFAIGAILGVAEMEAARDPLWAARATKPLPEEVVLGSCEVLLAGAPPQSL</sequence>
<dbReference type="Proteomes" id="UP000305709">
    <property type="component" value="Unassembled WGS sequence"/>
</dbReference>
<dbReference type="OrthoDB" id="931854at2"/>
<dbReference type="AlphaFoldDB" id="A0A5C4NDS7"/>
<reference evidence="2 3" key="1">
    <citation type="submission" date="2019-06" db="EMBL/GenBank/DDBJ databases">
        <authorList>
            <person name="Jiang L."/>
        </authorList>
    </citation>
    <scope>NUCLEOTIDE SEQUENCE [LARGE SCALE GENOMIC DNA]</scope>
    <source>
        <strain evidence="2 3">YIM 48858</strain>
    </source>
</reference>
<evidence type="ECO:0000259" key="1">
    <source>
        <dbReference type="Pfam" id="PF25838"/>
    </source>
</evidence>